<comment type="caution">
    <text evidence="1">The sequence shown here is derived from an EMBL/GenBank/DDBJ whole genome shotgun (WGS) entry which is preliminary data.</text>
</comment>
<accession>A0A151NF24</accession>
<keyword evidence="2" id="KW-1185">Reference proteome</keyword>
<sequence>MPFWKTGYLRIGLACSHTGLMKQFVASEGPMTIQALCMVDPNPQTNHDFFRSIERSWFLRMPTFPFHYLQSVILYKGPCGIGPPEHKAFGAALRGPQGGSHLCYSARNECAFIASTWSRSRTNASETVVGAVLYQEQEGMERPVAISGKKSNAAEKRHLS</sequence>
<name>A0A151NF24_ALLMI</name>
<reference evidence="1 2" key="1">
    <citation type="journal article" date="2012" name="Genome Biol.">
        <title>Sequencing three crocodilian genomes to illuminate the evolution of archosaurs and amniotes.</title>
        <authorList>
            <person name="St John J.A."/>
            <person name="Braun E.L."/>
            <person name="Isberg S.R."/>
            <person name="Miles L.G."/>
            <person name="Chong A.Y."/>
            <person name="Gongora J."/>
            <person name="Dalzell P."/>
            <person name="Moran C."/>
            <person name="Bed'hom B."/>
            <person name="Abzhanov A."/>
            <person name="Burgess S.C."/>
            <person name="Cooksey A.M."/>
            <person name="Castoe T.A."/>
            <person name="Crawford N.G."/>
            <person name="Densmore L.D."/>
            <person name="Drew J.C."/>
            <person name="Edwards S.V."/>
            <person name="Faircloth B.C."/>
            <person name="Fujita M.K."/>
            <person name="Greenwold M.J."/>
            <person name="Hoffmann F.G."/>
            <person name="Howard J.M."/>
            <person name="Iguchi T."/>
            <person name="Janes D.E."/>
            <person name="Khan S.Y."/>
            <person name="Kohno S."/>
            <person name="de Koning A.J."/>
            <person name="Lance S.L."/>
            <person name="McCarthy F.M."/>
            <person name="McCormack J.E."/>
            <person name="Merchant M.E."/>
            <person name="Peterson D.G."/>
            <person name="Pollock D.D."/>
            <person name="Pourmand N."/>
            <person name="Raney B.J."/>
            <person name="Roessler K.A."/>
            <person name="Sanford J.R."/>
            <person name="Sawyer R.H."/>
            <person name="Schmidt C.J."/>
            <person name="Triplett E.W."/>
            <person name="Tuberville T.D."/>
            <person name="Venegas-Anaya M."/>
            <person name="Howard J.T."/>
            <person name="Jarvis E.D."/>
            <person name="Guillette L.J.Jr."/>
            <person name="Glenn T.C."/>
            <person name="Green R.E."/>
            <person name="Ray D.A."/>
        </authorList>
    </citation>
    <scope>NUCLEOTIDE SEQUENCE [LARGE SCALE GENOMIC DNA]</scope>
    <source>
        <strain evidence="1">KSC_2009_1</strain>
    </source>
</reference>
<dbReference type="Proteomes" id="UP000050525">
    <property type="component" value="Unassembled WGS sequence"/>
</dbReference>
<dbReference type="EMBL" id="AKHW03003201">
    <property type="protein sequence ID" value="KYO35259.1"/>
    <property type="molecule type" value="Genomic_DNA"/>
</dbReference>
<gene>
    <name evidence="1" type="ORF">Y1Q_0007871</name>
</gene>
<proteinExistence type="predicted"/>
<organism evidence="1 2">
    <name type="scientific">Alligator mississippiensis</name>
    <name type="common">American alligator</name>
    <dbReference type="NCBI Taxonomy" id="8496"/>
    <lineage>
        <taxon>Eukaryota</taxon>
        <taxon>Metazoa</taxon>
        <taxon>Chordata</taxon>
        <taxon>Craniata</taxon>
        <taxon>Vertebrata</taxon>
        <taxon>Euteleostomi</taxon>
        <taxon>Archelosauria</taxon>
        <taxon>Archosauria</taxon>
        <taxon>Crocodylia</taxon>
        <taxon>Alligatoridae</taxon>
        <taxon>Alligatorinae</taxon>
        <taxon>Alligator</taxon>
    </lineage>
</organism>
<evidence type="ECO:0000313" key="1">
    <source>
        <dbReference type="EMBL" id="KYO35259.1"/>
    </source>
</evidence>
<protein>
    <submittedName>
        <fullName evidence="1">Uncharacterized protein</fullName>
    </submittedName>
</protein>
<dbReference type="AlphaFoldDB" id="A0A151NF24"/>
<evidence type="ECO:0000313" key="2">
    <source>
        <dbReference type="Proteomes" id="UP000050525"/>
    </source>
</evidence>